<proteinExistence type="predicted"/>
<name>A0A2H1L028_9MICO</name>
<reference evidence="1 2" key="1">
    <citation type="submission" date="2017-03" db="EMBL/GenBank/DDBJ databases">
        <authorList>
            <person name="Afonso C.L."/>
            <person name="Miller P.J."/>
            <person name="Scott M.A."/>
            <person name="Spackman E."/>
            <person name="Goraichik I."/>
            <person name="Dimitrov K.M."/>
            <person name="Suarez D.L."/>
            <person name="Swayne D.E."/>
        </authorList>
    </citation>
    <scope>NUCLEOTIDE SEQUENCE [LARGE SCALE GENOMIC DNA]</scope>
    <source>
        <strain evidence="1 2">CNRZ 918</strain>
    </source>
</reference>
<evidence type="ECO:0000313" key="1">
    <source>
        <dbReference type="EMBL" id="SMY05249.1"/>
    </source>
</evidence>
<evidence type="ECO:0000313" key="2">
    <source>
        <dbReference type="Proteomes" id="UP000234433"/>
    </source>
</evidence>
<protein>
    <submittedName>
        <fullName evidence="1">Uncharacterized protein</fullName>
    </submittedName>
</protein>
<gene>
    <name evidence="1" type="ORF">BANT918_03322</name>
</gene>
<dbReference type="AlphaFoldDB" id="A0A2H1L028"/>
<dbReference type="Proteomes" id="UP000234433">
    <property type="component" value="Unassembled WGS sequence"/>
</dbReference>
<organism evidence="1 2">
    <name type="scientific">Brevibacterium antiquum CNRZ 918</name>
    <dbReference type="NCBI Taxonomy" id="1255637"/>
    <lineage>
        <taxon>Bacteria</taxon>
        <taxon>Bacillati</taxon>
        <taxon>Actinomycetota</taxon>
        <taxon>Actinomycetes</taxon>
        <taxon>Micrococcales</taxon>
        <taxon>Brevibacteriaceae</taxon>
        <taxon>Brevibacterium</taxon>
    </lineage>
</organism>
<dbReference type="EMBL" id="FXZD01000023">
    <property type="protein sequence ID" value="SMY05249.1"/>
    <property type="molecule type" value="Genomic_DNA"/>
</dbReference>
<sequence>MQPVEPSYMETVTGMAAVALACSFCRVRVTLPGSSRTVLRMAVVRMFVVHIRPVFRVLGQERLAVCCYEAGCISLSTTHVWYVIVMQSASQLTR</sequence>
<accession>A0A2H1L028</accession>